<keyword evidence="2 9" id="KW-0963">Cytoplasm</keyword>
<dbReference type="InterPro" id="IPR050090">
    <property type="entry name" value="Tyrosine_recombinase_XerCD"/>
</dbReference>
<dbReference type="Pfam" id="PF00589">
    <property type="entry name" value="Phage_integrase"/>
    <property type="match status" value="1"/>
</dbReference>
<dbReference type="GO" id="GO:0009037">
    <property type="term" value="F:tyrosine-based site-specific recombinase activity"/>
    <property type="evidence" value="ECO:0007669"/>
    <property type="project" value="UniProtKB-UniRule"/>
</dbReference>
<protein>
    <recommendedName>
        <fullName evidence="9">Tyrosine recombinase XerC</fullName>
    </recommendedName>
</protein>
<comment type="similarity">
    <text evidence="9">Belongs to the 'phage' integrase family. XerC subfamily.</text>
</comment>
<keyword evidence="3 9" id="KW-0132">Cell division</keyword>
<dbReference type="PROSITE" id="PS51898">
    <property type="entry name" value="TYR_RECOMBINASE"/>
    <property type="match status" value="1"/>
</dbReference>
<evidence type="ECO:0000256" key="1">
    <source>
        <dbReference type="ARBA" id="ARBA00004496"/>
    </source>
</evidence>
<evidence type="ECO:0000256" key="2">
    <source>
        <dbReference type="ARBA" id="ARBA00022490"/>
    </source>
</evidence>
<dbReference type="GO" id="GO:0005737">
    <property type="term" value="C:cytoplasm"/>
    <property type="evidence" value="ECO:0007669"/>
    <property type="project" value="UniProtKB-SubCell"/>
</dbReference>
<dbReference type="Proteomes" id="UP000472676">
    <property type="component" value="Unassembled WGS sequence"/>
</dbReference>
<feature type="active site" description="O-(3'-phospho-DNA)-tyrosine intermediate" evidence="9">
    <location>
        <position position="270"/>
    </location>
</feature>
<dbReference type="PANTHER" id="PTHR30349:SF81">
    <property type="entry name" value="TYROSINE RECOMBINASE XERC"/>
    <property type="match status" value="1"/>
</dbReference>
<comment type="subunit">
    <text evidence="9">Forms a cyclic heterotetrameric complex composed of two molecules of XerC and two molecules of XerD.</text>
</comment>
<keyword evidence="7 9" id="KW-0233">DNA recombination</keyword>
<dbReference type="GO" id="GO:0007059">
    <property type="term" value="P:chromosome segregation"/>
    <property type="evidence" value="ECO:0007669"/>
    <property type="project" value="UniProtKB-UniRule"/>
</dbReference>
<evidence type="ECO:0000259" key="10">
    <source>
        <dbReference type="PROSITE" id="PS51898"/>
    </source>
</evidence>
<comment type="subcellular location">
    <subcellularLocation>
        <location evidence="1 9">Cytoplasm</location>
    </subcellularLocation>
</comment>
<dbReference type="InterPro" id="IPR004107">
    <property type="entry name" value="Integrase_SAM-like_N"/>
</dbReference>
<dbReference type="GO" id="GO:0051301">
    <property type="term" value="P:cell division"/>
    <property type="evidence" value="ECO:0007669"/>
    <property type="project" value="UniProtKB-KW"/>
</dbReference>
<keyword evidence="6 9" id="KW-0238">DNA-binding</keyword>
<dbReference type="CDD" id="cd00798">
    <property type="entry name" value="INT_XerDC_C"/>
    <property type="match status" value="1"/>
</dbReference>
<feature type="domain" description="Core-binding (CB)" evidence="11">
    <location>
        <begin position="1"/>
        <end position="81"/>
    </location>
</feature>
<reference evidence="12 13" key="1">
    <citation type="journal article" date="2014" name="Int. J. Syst. Evol. Microbiol.">
        <title>Solimonas terrae sp. nov., isolated from soil.</title>
        <authorList>
            <person name="Kim S.J."/>
            <person name="Moon J.Y."/>
            <person name="Weon H.Y."/>
            <person name="Ahn J.H."/>
            <person name="Chen W.M."/>
            <person name="Kwon S.W."/>
        </authorList>
    </citation>
    <scope>NUCLEOTIDE SEQUENCE [LARGE SCALE GENOMIC DNA]</scope>
    <source>
        <strain evidence="12 13">KIS83-12</strain>
    </source>
</reference>
<dbReference type="Gene3D" id="1.10.150.130">
    <property type="match status" value="1"/>
</dbReference>
<evidence type="ECO:0000259" key="11">
    <source>
        <dbReference type="PROSITE" id="PS51900"/>
    </source>
</evidence>
<dbReference type="InterPro" id="IPR010998">
    <property type="entry name" value="Integrase_recombinase_N"/>
</dbReference>
<dbReference type="EMBL" id="JAAMOW010000006">
    <property type="protein sequence ID" value="NGY05537.1"/>
    <property type="molecule type" value="Genomic_DNA"/>
</dbReference>
<dbReference type="InterPro" id="IPR023009">
    <property type="entry name" value="Tyrosine_recombinase_XerC/XerD"/>
</dbReference>
<evidence type="ECO:0000256" key="9">
    <source>
        <dbReference type="HAMAP-Rule" id="MF_01808"/>
    </source>
</evidence>
<sequence>MAGYLDYLRDEKRYSAHTVSAARNDLQQFAEYCAAAHVARLEQIDAHLIRDWLGRQRRAGREPASLHRYLSTLRGWFRHLLREQRVAANPATAVRAPKLVRKLPATVDADTLGAALDHDSADDDLAVRDRAIIELFYSAGLRLAELQQLDVDVFDERQPSFTVRGKGSKERVAVLGGKARIALAAWLKLRPNHAAAGENALFVGRRGTRLSRATIAVRVRDWARRNALGVHLHPHRLRHAFATHMLENSHDLRAVQEMLGHAHLSTTQIYTHLDWKHLAKVYDDSHPRARRKSAPVKAGK</sequence>
<dbReference type="HAMAP" id="MF_01808">
    <property type="entry name" value="Recomb_XerC_XerD"/>
    <property type="match status" value="1"/>
</dbReference>
<evidence type="ECO:0000256" key="4">
    <source>
        <dbReference type="ARBA" id="ARBA00022829"/>
    </source>
</evidence>
<feature type="active site" evidence="9">
    <location>
        <position position="166"/>
    </location>
</feature>
<dbReference type="InterPro" id="IPR002104">
    <property type="entry name" value="Integrase_catalytic"/>
</dbReference>
<feature type="active site" evidence="9">
    <location>
        <position position="142"/>
    </location>
</feature>
<dbReference type="InterPro" id="IPR013762">
    <property type="entry name" value="Integrase-like_cat_sf"/>
</dbReference>
<keyword evidence="4 9" id="KW-0159">Chromosome partition</keyword>
<dbReference type="GO" id="GO:0006313">
    <property type="term" value="P:DNA transposition"/>
    <property type="evidence" value="ECO:0007669"/>
    <property type="project" value="UniProtKB-UniRule"/>
</dbReference>
<evidence type="ECO:0000313" key="12">
    <source>
        <dbReference type="EMBL" id="NGY05537.1"/>
    </source>
</evidence>
<feature type="active site" evidence="9">
    <location>
        <position position="261"/>
    </location>
</feature>
<evidence type="ECO:0000256" key="6">
    <source>
        <dbReference type="ARBA" id="ARBA00023125"/>
    </source>
</evidence>
<keyword evidence="13" id="KW-1185">Reference proteome</keyword>
<gene>
    <name evidence="9" type="primary">xerC</name>
    <name evidence="12" type="ORF">G7Y85_12255</name>
</gene>
<dbReference type="PROSITE" id="PS51900">
    <property type="entry name" value="CB"/>
    <property type="match status" value="1"/>
</dbReference>
<dbReference type="Pfam" id="PF02899">
    <property type="entry name" value="Phage_int_SAM_1"/>
    <property type="match status" value="1"/>
</dbReference>
<evidence type="ECO:0000256" key="8">
    <source>
        <dbReference type="ARBA" id="ARBA00023306"/>
    </source>
</evidence>
<dbReference type="InterPro" id="IPR011010">
    <property type="entry name" value="DNA_brk_join_enz"/>
</dbReference>
<feature type="domain" description="Tyr recombinase" evidence="10">
    <location>
        <begin position="102"/>
        <end position="283"/>
    </location>
</feature>
<keyword evidence="5 9" id="KW-0229">DNA integration</keyword>
<organism evidence="12 13">
    <name type="scientific">Solimonas terrae</name>
    <dbReference type="NCBI Taxonomy" id="1396819"/>
    <lineage>
        <taxon>Bacteria</taxon>
        <taxon>Pseudomonadati</taxon>
        <taxon>Pseudomonadota</taxon>
        <taxon>Gammaproteobacteria</taxon>
        <taxon>Nevskiales</taxon>
        <taxon>Nevskiaceae</taxon>
        <taxon>Solimonas</taxon>
    </lineage>
</organism>
<evidence type="ECO:0000256" key="7">
    <source>
        <dbReference type="ARBA" id="ARBA00023172"/>
    </source>
</evidence>
<dbReference type="SUPFAM" id="SSF56349">
    <property type="entry name" value="DNA breaking-rejoining enzymes"/>
    <property type="match status" value="1"/>
</dbReference>
<evidence type="ECO:0000256" key="5">
    <source>
        <dbReference type="ARBA" id="ARBA00022908"/>
    </source>
</evidence>
<feature type="active site" evidence="9">
    <location>
        <position position="238"/>
    </location>
</feature>
<dbReference type="InterPro" id="IPR044068">
    <property type="entry name" value="CB"/>
</dbReference>
<accession>A0A6M2BUD1</accession>
<dbReference type="AlphaFoldDB" id="A0A6M2BUD1"/>
<evidence type="ECO:0000256" key="3">
    <source>
        <dbReference type="ARBA" id="ARBA00022618"/>
    </source>
</evidence>
<feature type="active site" evidence="9">
    <location>
        <position position="235"/>
    </location>
</feature>
<comment type="function">
    <text evidence="9">Site-specific tyrosine recombinase, which acts by catalyzing the cutting and rejoining of the recombining DNA molecules. The XerC-XerD complex is essential to convert dimers of the bacterial chromosome into monomers to permit their segregation at cell division. It also contributes to the segregational stability of plasmids.</text>
</comment>
<dbReference type="PANTHER" id="PTHR30349">
    <property type="entry name" value="PHAGE INTEGRASE-RELATED"/>
    <property type="match status" value="1"/>
</dbReference>
<keyword evidence="8 9" id="KW-0131">Cell cycle</keyword>
<proteinExistence type="inferred from homology"/>
<comment type="caution">
    <text evidence="12">The sequence shown here is derived from an EMBL/GenBank/DDBJ whole genome shotgun (WGS) entry which is preliminary data.</text>
</comment>
<name>A0A6M2BUD1_9GAMM</name>
<dbReference type="Gene3D" id="1.10.443.10">
    <property type="entry name" value="Intergrase catalytic core"/>
    <property type="match status" value="1"/>
</dbReference>
<dbReference type="GO" id="GO:0003677">
    <property type="term" value="F:DNA binding"/>
    <property type="evidence" value="ECO:0007669"/>
    <property type="project" value="UniProtKB-UniRule"/>
</dbReference>
<evidence type="ECO:0000313" key="13">
    <source>
        <dbReference type="Proteomes" id="UP000472676"/>
    </source>
</evidence>